<comment type="subcellular location">
    <subcellularLocation>
        <location evidence="1">Mitochondrion inner membrane</location>
        <topology evidence="1">Single-pass membrane protein</topology>
    </subcellularLocation>
</comment>
<sequence length="174" mass="19896">MPDFLSQWKAKWADISQTPGFRYGLPFLLFMVGGSLALKEFAQVRYQFRKRETFSVMDFDMEANKPKKQVSLEAEFAKLKTKVEDDYEMIRGPREWEPETIQVVPTKHPPLLFSIYSSSDAAAFLIYFDSAKFISLAVETVVFLLQQKGRITSTTVVAQYEDLPSAGRFSNGLL</sequence>
<name>A0A7R8WL69_9CRUS</name>
<accession>A0A7R8WL69</accession>
<dbReference type="Pfam" id="PF14138">
    <property type="entry name" value="COX16"/>
    <property type="match status" value="1"/>
</dbReference>
<dbReference type="PANTHER" id="PTHR17130:SF14">
    <property type="entry name" value="CYTOCHROME C OXIDASE ASSEMBLY PROTEIN COX16 HOMOLOG, MITOCHONDRIAL"/>
    <property type="match status" value="1"/>
</dbReference>
<keyword evidence="5" id="KW-0999">Mitochondrion inner membrane</keyword>
<evidence type="ECO:0000256" key="2">
    <source>
        <dbReference type="ARBA" id="ARBA00008370"/>
    </source>
</evidence>
<gene>
    <name evidence="9" type="ORF">CTOB1V02_LOCUS10420</name>
</gene>
<evidence type="ECO:0000256" key="4">
    <source>
        <dbReference type="ARBA" id="ARBA00022692"/>
    </source>
</evidence>
<evidence type="ECO:0000256" key="6">
    <source>
        <dbReference type="ARBA" id="ARBA00022989"/>
    </source>
</evidence>
<keyword evidence="6" id="KW-1133">Transmembrane helix</keyword>
<organism evidence="9">
    <name type="scientific">Cyprideis torosa</name>
    <dbReference type="NCBI Taxonomy" id="163714"/>
    <lineage>
        <taxon>Eukaryota</taxon>
        <taxon>Metazoa</taxon>
        <taxon>Ecdysozoa</taxon>
        <taxon>Arthropoda</taxon>
        <taxon>Crustacea</taxon>
        <taxon>Oligostraca</taxon>
        <taxon>Ostracoda</taxon>
        <taxon>Podocopa</taxon>
        <taxon>Podocopida</taxon>
        <taxon>Cytherocopina</taxon>
        <taxon>Cytheroidea</taxon>
        <taxon>Cytherideidae</taxon>
        <taxon>Cyprideis</taxon>
    </lineage>
</organism>
<evidence type="ECO:0000313" key="9">
    <source>
        <dbReference type="EMBL" id="CAD7232587.1"/>
    </source>
</evidence>
<evidence type="ECO:0000256" key="7">
    <source>
        <dbReference type="ARBA" id="ARBA00023128"/>
    </source>
</evidence>
<proteinExistence type="inferred from homology"/>
<dbReference type="PANTHER" id="PTHR17130">
    <property type="entry name" value="MITOCHONDRIAL OUTER MEMBRANE PROTEIN 25"/>
    <property type="match status" value="1"/>
</dbReference>
<evidence type="ECO:0000256" key="1">
    <source>
        <dbReference type="ARBA" id="ARBA00004434"/>
    </source>
</evidence>
<evidence type="ECO:0000256" key="5">
    <source>
        <dbReference type="ARBA" id="ARBA00022792"/>
    </source>
</evidence>
<dbReference type="InterPro" id="IPR020164">
    <property type="entry name" value="Cyt_c_Oxase_assmbl_COX16"/>
</dbReference>
<keyword evidence="7" id="KW-0496">Mitochondrion</keyword>
<dbReference type="AlphaFoldDB" id="A0A7R8WL69"/>
<evidence type="ECO:0000256" key="3">
    <source>
        <dbReference type="ARBA" id="ARBA00021814"/>
    </source>
</evidence>
<dbReference type="GO" id="GO:0033617">
    <property type="term" value="P:mitochondrial respiratory chain complex IV assembly"/>
    <property type="evidence" value="ECO:0007669"/>
    <property type="project" value="TreeGrafter"/>
</dbReference>
<dbReference type="OrthoDB" id="5516033at2759"/>
<dbReference type="GO" id="GO:0005743">
    <property type="term" value="C:mitochondrial inner membrane"/>
    <property type="evidence" value="ECO:0007669"/>
    <property type="project" value="UniProtKB-SubCell"/>
</dbReference>
<reference evidence="9" key="1">
    <citation type="submission" date="2020-11" db="EMBL/GenBank/DDBJ databases">
        <authorList>
            <person name="Tran Van P."/>
        </authorList>
    </citation>
    <scope>NUCLEOTIDE SEQUENCE</scope>
</reference>
<keyword evidence="8" id="KW-0472">Membrane</keyword>
<keyword evidence="4" id="KW-0812">Transmembrane</keyword>
<comment type="similarity">
    <text evidence="2">Belongs to the COX16 family.</text>
</comment>
<protein>
    <recommendedName>
        <fullName evidence="3">Cytochrome c oxidase assembly protein COX16 homolog, mitochondrial</fullName>
    </recommendedName>
</protein>
<evidence type="ECO:0000256" key="8">
    <source>
        <dbReference type="ARBA" id="ARBA00023136"/>
    </source>
</evidence>
<dbReference type="EMBL" id="OB664838">
    <property type="protein sequence ID" value="CAD7232587.1"/>
    <property type="molecule type" value="Genomic_DNA"/>
</dbReference>